<dbReference type="RefSeq" id="WP_313766252.1">
    <property type="nucleotide sequence ID" value="NZ_BAAAVH010000072.1"/>
</dbReference>
<gene>
    <name evidence="2" type="ORF">ACFP0N_00460</name>
</gene>
<evidence type="ECO:0000313" key="2">
    <source>
        <dbReference type="EMBL" id="MFC5883447.1"/>
    </source>
</evidence>
<sequence>MTASTTQWPAVRPEVVAEVVAGLSARLQKRLDGAAAKLADRPVERTGDDWRIAVDEETELLLHAPGGVVGDPAGVRCGCLLAPACVHRAAAVTVCRLTDADADADADIDTDAETDAADGDSTAADAADPAAAAEAAVAGDPGSAPVQARRRAAPSTGEPADPPSPAERAAVHHLHHAAAAVLAAGVGGTGAVLQAELLRAAHRARLAGLHRPAAAAVAVVTRVRAARSGEPDHRLADLAAGLRELLDLTTALTAVLTTAPATSPATSPALPPGGLAELRGSARQAYHEAGGLRLYGLFTEPVLTATHAGVLTWAVDAGGRLSTVAEVMPHADATAAAPQAVGAANRAVRLGDAMLGHGEFSRAGLAVQGATRSANGRLGAGASVRAVRAAGAAWTAEPLAALWAEPPAAQVERALSATAVPYESRPAGSDLLFLDVTLLGAAPYGPAGVPQLLADCGGGLVVALRAAHDHPGLAFRGNLALLATAPGLRLRVIGRLERAARPELHLLAIGTLPAEPAPSDVQSAEPTPTEPTPAGPTPAEPALALAATRSGRVNLGLERLQTADLVLPALRADALRADALRADAPRADALTPSAAPDLPGTAGTSEAPEAPVHLLTRRVEQAVTGGRQALGLGAGTADGDATRLRSAGLATGAVLLDALRASAADQPRDVFGRVVADDHEAFTAAWLAAACYGEELATALCAAAWAAGEETWS</sequence>
<feature type="region of interest" description="Disordered" evidence="1">
    <location>
        <begin position="587"/>
        <end position="607"/>
    </location>
</feature>
<dbReference type="EMBL" id="JBHSOD010000001">
    <property type="protein sequence ID" value="MFC5883447.1"/>
    <property type="molecule type" value="Genomic_DNA"/>
</dbReference>
<organism evidence="2 3">
    <name type="scientific">Kitasatospora aburaviensis</name>
    <dbReference type="NCBI Taxonomy" id="67265"/>
    <lineage>
        <taxon>Bacteria</taxon>
        <taxon>Bacillati</taxon>
        <taxon>Actinomycetota</taxon>
        <taxon>Actinomycetes</taxon>
        <taxon>Kitasatosporales</taxon>
        <taxon>Streptomycetaceae</taxon>
        <taxon>Kitasatospora</taxon>
    </lineage>
</organism>
<accession>A0ABW1EN49</accession>
<dbReference type="Proteomes" id="UP001596067">
    <property type="component" value="Unassembled WGS sequence"/>
</dbReference>
<reference evidence="3" key="1">
    <citation type="journal article" date="2019" name="Int. J. Syst. Evol. Microbiol.">
        <title>The Global Catalogue of Microorganisms (GCM) 10K type strain sequencing project: providing services to taxonomists for standard genome sequencing and annotation.</title>
        <authorList>
            <consortium name="The Broad Institute Genomics Platform"/>
            <consortium name="The Broad Institute Genome Sequencing Center for Infectious Disease"/>
            <person name="Wu L."/>
            <person name="Ma J."/>
        </authorList>
    </citation>
    <scope>NUCLEOTIDE SEQUENCE [LARGE SCALE GENOMIC DNA]</scope>
    <source>
        <strain evidence="3">CGMCC 4.1469</strain>
    </source>
</reference>
<keyword evidence="3" id="KW-1185">Reference proteome</keyword>
<comment type="caution">
    <text evidence="2">The sequence shown here is derived from an EMBL/GenBank/DDBJ whole genome shotgun (WGS) entry which is preliminary data.</text>
</comment>
<protein>
    <recommendedName>
        <fullName evidence="4">SWIM-type domain-containing protein</fullName>
    </recommendedName>
</protein>
<evidence type="ECO:0000313" key="3">
    <source>
        <dbReference type="Proteomes" id="UP001596067"/>
    </source>
</evidence>
<evidence type="ECO:0000256" key="1">
    <source>
        <dbReference type="SAM" id="MobiDB-lite"/>
    </source>
</evidence>
<evidence type="ECO:0008006" key="4">
    <source>
        <dbReference type="Google" id="ProtNLM"/>
    </source>
</evidence>
<feature type="region of interest" description="Disordered" evidence="1">
    <location>
        <begin position="515"/>
        <end position="540"/>
    </location>
</feature>
<feature type="region of interest" description="Disordered" evidence="1">
    <location>
        <begin position="135"/>
        <end position="169"/>
    </location>
</feature>
<name>A0ABW1EN49_9ACTN</name>
<feature type="compositionally biased region" description="Pro residues" evidence="1">
    <location>
        <begin position="528"/>
        <end position="539"/>
    </location>
</feature>
<feature type="compositionally biased region" description="Low complexity" evidence="1">
    <location>
        <begin position="135"/>
        <end position="144"/>
    </location>
</feature>
<proteinExistence type="predicted"/>